<dbReference type="InterPro" id="IPR027482">
    <property type="entry name" value="Sec1-like_dom2"/>
</dbReference>
<keyword evidence="2" id="KW-0472">Membrane</keyword>
<dbReference type="GO" id="GO:0016192">
    <property type="term" value="P:vesicle-mediated transport"/>
    <property type="evidence" value="ECO:0007669"/>
    <property type="project" value="InterPro"/>
</dbReference>
<dbReference type="InterPro" id="IPR036045">
    <property type="entry name" value="Sec1-like_sf"/>
</dbReference>
<sequence length="263" mass="29381">MHFQGSDDTSTDGGWLDGVRRGWRWKCVAGKCSTRPHELAREIQAAGEETHVVGVWLRFSLRCFEYIEEMIHKQEPLVNETKSNWLTIKRALQLVVEDTDTTNPNDIAYVFSGYAPLSIRLVQQAVRSGWRPIEEILKLLPGPHSETKRSGFASSQSIDNLAGAPASIDKVTDGRRSLVLVVFIGGVTFAEISALRFLSAQPLDKKLGAIRPLDRHITIGITSRPSDQHGRDLGRQITLHEGGEISPKNQRYITDFLPPEAIF</sequence>
<name>A5B2I8_VITVI</name>
<feature type="transmembrane region" description="Helical" evidence="2">
    <location>
        <begin position="178"/>
        <end position="198"/>
    </location>
</feature>
<evidence type="ECO:0000313" key="3">
    <source>
        <dbReference type="EMBL" id="CAN63082.1"/>
    </source>
</evidence>
<dbReference type="AlphaFoldDB" id="A5B2I8"/>
<dbReference type="Gene3D" id="3.40.50.1910">
    <property type="match status" value="1"/>
</dbReference>
<organism evidence="3">
    <name type="scientific">Vitis vinifera</name>
    <name type="common">Grape</name>
    <dbReference type="NCBI Taxonomy" id="29760"/>
    <lineage>
        <taxon>Eukaryota</taxon>
        <taxon>Viridiplantae</taxon>
        <taxon>Streptophyta</taxon>
        <taxon>Embryophyta</taxon>
        <taxon>Tracheophyta</taxon>
        <taxon>Spermatophyta</taxon>
        <taxon>Magnoliopsida</taxon>
        <taxon>eudicotyledons</taxon>
        <taxon>Gunneridae</taxon>
        <taxon>Pentapetalae</taxon>
        <taxon>rosids</taxon>
        <taxon>Vitales</taxon>
        <taxon>Vitaceae</taxon>
        <taxon>Viteae</taxon>
        <taxon>Vitis</taxon>
    </lineage>
</organism>
<comment type="similarity">
    <text evidence="1">Belongs to the STXBP/unc-18/SEC1 family.</text>
</comment>
<dbReference type="EMBL" id="AM444344">
    <property type="protein sequence ID" value="CAN63082.1"/>
    <property type="molecule type" value="Genomic_DNA"/>
</dbReference>
<dbReference type="InterPro" id="IPR001619">
    <property type="entry name" value="Sec1-like"/>
</dbReference>
<dbReference type="Pfam" id="PF00995">
    <property type="entry name" value="Sec1"/>
    <property type="match status" value="1"/>
</dbReference>
<dbReference type="PANTHER" id="PTHR11679">
    <property type="entry name" value="VESICLE PROTEIN SORTING-ASSOCIATED"/>
    <property type="match status" value="1"/>
</dbReference>
<proteinExistence type="inferred from homology"/>
<dbReference type="ExpressionAtlas" id="A5B2I8">
    <property type="expression patterns" value="baseline and differential"/>
</dbReference>
<evidence type="ECO:0000256" key="2">
    <source>
        <dbReference type="SAM" id="Phobius"/>
    </source>
</evidence>
<gene>
    <name evidence="3" type="ORF">VITISV_016843</name>
</gene>
<protein>
    <recommendedName>
        <fullName evidence="4">Vacuolar protein-sorting-associated protein 33-like</fullName>
    </recommendedName>
</protein>
<evidence type="ECO:0000256" key="1">
    <source>
        <dbReference type="ARBA" id="ARBA00009884"/>
    </source>
</evidence>
<evidence type="ECO:0008006" key="4">
    <source>
        <dbReference type="Google" id="ProtNLM"/>
    </source>
</evidence>
<reference evidence="3" key="1">
    <citation type="journal article" date="2007" name="PLoS ONE">
        <title>The first genome sequence of an elite grapevine cultivar (Pinot noir Vitis vinifera L.): coping with a highly heterozygous genome.</title>
        <authorList>
            <person name="Velasco R."/>
            <person name="Zharkikh A."/>
            <person name="Troggio M."/>
            <person name="Cartwright D.A."/>
            <person name="Cestaro A."/>
            <person name="Pruss D."/>
            <person name="Pindo M."/>
            <person name="FitzGerald L.M."/>
            <person name="Vezzulli S."/>
            <person name="Reid J."/>
            <person name="Malacarne G."/>
            <person name="Iliev D."/>
            <person name="Coppola G."/>
            <person name="Wardell B."/>
            <person name="Micheletti D."/>
            <person name="Macalma T."/>
            <person name="Facci M."/>
            <person name="Mitchell J.T."/>
            <person name="Perazzolli M."/>
            <person name="Eldredge G."/>
            <person name="Gatto P."/>
            <person name="Oyzerski R."/>
            <person name="Moretto M."/>
            <person name="Gutin N."/>
            <person name="Stefanini M."/>
            <person name="Chen Y."/>
            <person name="Segala C."/>
            <person name="Davenport C."/>
            <person name="Dematte L."/>
            <person name="Mraz A."/>
            <person name="Battilana J."/>
            <person name="Stormo K."/>
            <person name="Costa F."/>
            <person name="Tao Q."/>
            <person name="Si-Ammour A."/>
            <person name="Harkins T."/>
            <person name="Lackey A."/>
            <person name="Perbost C."/>
            <person name="Taillon B."/>
            <person name="Stella A."/>
            <person name="Solovyev V."/>
            <person name="Fawcett J.A."/>
            <person name="Sterck L."/>
            <person name="Vandepoele K."/>
            <person name="Grando S.M."/>
            <person name="Toppo S."/>
            <person name="Moser C."/>
            <person name="Lanchbury J."/>
            <person name="Bogden R."/>
            <person name="Skolnick M."/>
            <person name="Sgaramella V."/>
            <person name="Bhatnagar S.K."/>
            <person name="Fontana P."/>
            <person name="Gutin A."/>
            <person name="Van de Peer Y."/>
            <person name="Salamini F."/>
            <person name="Viola R."/>
        </authorList>
    </citation>
    <scope>NUCLEOTIDE SEQUENCE</scope>
</reference>
<dbReference type="SUPFAM" id="SSF56815">
    <property type="entry name" value="Sec1/munc18-like (SM) proteins"/>
    <property type="match status" value="1"/>
</dbReference>
<keyword evidence="2" id="KW-0812">Transmembrane</keyword>
<keyword evidence="2" id="KW-1133">Transmembrane helix</keyword>
<accession>A5B2I8</accession>